<protein>
    <recommendedName>
        <fullName evidence="3">Teichoic acid D-Ala incorporation-associated protein DltX</fullName>
    </recommendedName>
</protein>
<dbReference type="EMBL" id="LK996017">
    <property type="protein sequence ID" value="CDX00207.1"/>
    <property type="molecule type" value="Genomic_DNA"/>
</dbReference>
<keyword evidence="1" id="KW-1133">Transmembrane helix</keyword>
<accession>A0A098AVS4</accession>
<evidence type="ECO:0000313" key="2">
    <source>
        <dbReference type="EMBL" id="CDX00207.1"/>
    </source>
</evidence>
<proteinExistence type="predicted"/>
<gene>
    <name evidence="2" type="ORF">DPCES_0320</name>
</gene>
<evidence type="ECO:0000256" key="1">
    <source>
        <dbReference type="SAM" id="Phobius"/>
    </source>
</evidence>
<keyword evidence="1" id="KW-0472">Membrane</keyword>
<reference evidence="2" key="1">
    <citation type="submission" date="2014-07" db="EMBL/GenBank/DDBJ databases">
        <authorList>
            <person name="Hornung V.Bastian."/>
        </authorList>
    </citation>
    <scope>NUCLEOTIDE SEQUENCE</scope>
    <source>
        <strain evidence="2">PCE-S</strain>
    </source>
</reference>
<organism evidence="2">
    <name type="scientific">Desulfitobacterium hafniense</name>
    <name type="common">Desulfitobacterium frappieri</name>
    <dbReference type="NCBI Taxonomy" id="49338"/>
    <lineage>
        <taxon>Bacteria</taxon>
        <taxon>Bacillati</taxon>
        <taxon>Bacillota</taxon>
        <taxon>Clostridia</taxon>
        <taxon>Eubacteriales</taxon>
        <taxon>Desulfitobacteriaceae</taxon>
        <taxon>Desulfitobacterium</taxon>
    </lineage>
</organism>
<evidence type="ECO:0008006" key="3">
    <source>
        <dbReference type="Google" id="ProtNLM"/>
    </source>
</evidence>
<sequence length="40" mass="4608">MKRFLPMLGESLLYTAIILGIIVVYVLAEANEVNFIYNQF</sequence>
<keyword evidence="1" id="KW-0812">Transmembrane</keyword>
<feature type="transmembrane region" description="Helical" evidence="1">
    <location>
        <begin position="12"/>
        <end position="28"/>
    </location>
</feature>
<dbReference type="AlphaFoldDB" id="A0A098AVS4"/>
<dbReference type="RefSeq" id="WP_005808970.1">
    <property type="nucleotide sequence ID" value="NZ_CABKQQ010000018.1"/>
</dbReference>
<name>A0A098AVS4_DESHA</name>